<name>A0A166J4K4_9AGAM</name>
<comment type="cofactor">
    <cofactor evidence="1 20">
        <name>[4Fe-4S] cluster</name>
        <dbReference type="ChEBI" id="CHEBI:49883"/>
    </cofactor>
</comment>
<dbReference type="InterPro" id="IPR056447">
    <property type="entry name" value="REV3_N"/>
</dbReference>
<evidence type="ECO:0000256" key="14">
    <source>
        <dbReference type="ARBA" id="ARBA00023014"/>
    </source>
</evidence>
<dbReference type="GO" id="GO:0008270">
    <property type="term" value="F:zinc ion binding"/>
    <property type="evidence" value="ECO:0007669"/>
    <property type="project" value="UniProtKB-KW"/>
</dbReference>
<dbReference type="Pfam" id="PF14260">
    <property type="entry name" value="zf-C4pol"/>
    <property type="match status" value="1"/>
</dbReference>
<feature type="region of interest" description="Disordered" evidence="21">
    <location>
        <begin position="423"/>
        <end position="450"/>
    </location>
</feature>
<dbReference type="Pfam" id="PF24055">
    <property type="entry name" value="POL3_N"/>
    <property type="match status" value="1"/>
</dbReference>
<keyword evidence="15 20" id="KW-0238">DNA-binding</keyword>
<sequence length="1571" mass="177691">MSQEPVLRVRLNQIDYTLVPPEELDRAPAFLSRVPVLRVYGQTSIGIKACVNIHQVFPYFYIDYLGSLNPDHVNAYISRMAHSINYAIAISLKRNPHAPKSQYVRGIVLVKGIPFYGFHTAYSPYLKIYMADPNLITRTVTLLQAGTIMRSRFTVYESHISYPLQFMCDFGLYGCGWLDLGEVSVRGAMEDVDKPVIKLPIPHEISPLFKQSQMELEIDVIAPHILNRRHLEARDLHYKLQIPGIPLPSEPLVHSVRELWNEERARRTAKGMPPTPDMPFSPEDRERGPGGQWASEDRSWDIINRRIESETGKHQPPRSKNWENWAMKSFDSTEALWDRHWRTRKPKPGVKNETGLDSDQMFFLQDDISAKNENDVDVDAALIDANLDQLLLDSERQWAEELSGRDAENLHEEIDIHDDISGALQFEEGPPPELIDDESTREDQSHEYEEDPFITTVKTEPDRFSSIWGRASSSERQFDSEVLISTLSAHQEHAVHNDLNFKTECDEQLEAYPQDDPLSPSRDERTPMDETEWIATVLDEPVSPALYGSLMRERAVQVPTQRTAPSIPPWAPDPASLIPTQRHSFQYCSSPPSADSLMKSLPTFGLRQRLYTDPYYSVASDVPSNASEFGGIRFRLFGNGIASLEEWNTESVDPTTSQFTRDSENIYGWEYAMGDPPSVKAAKQWLKTNPLLNPRARKKRSQIEGVSPENQYGFKGTQRRPNKNIRATQGMTLFSLELFASSQGDRLPNPERDEIIFVCYAFQDSEFKPSEDGPADLFQKGTIVVESSHLNRRRLRGLPVEVVRDELELINYLIDKVVQLDPDIIVGWEVQAASWGYLDARARSFGMDLGDQISRAPPKPGSRGYDQWGLRTTSTFHVVGRHVLNVWRIMRVELSLTMYTFENVAFHLLRRRIPKYSPSVLTSWCQSHQPGTNFALVTHVLNKCVTTLEILSQAETVTKNSEFARVFGVDFFSVISRGSQFKVESFMFRIAKPESLILISPSKIDVGKQNAAECIPLIMEPLSAFYKSPLLVLDFQSLYPSVMIAYNYCYSTCLGRVEPFKAHWKFGILEDLEQPAGLLETLKEHITVAPNGIMYVKPTVRKGLLGKMLSELLETRIMVKQAMKSAKGDKALLRVLNARQLSLKFICNVTYGYTSATYSGRMPAVEIADSIVQTGRETLEKAIDLIESTKKWNAKVVYGDTDSVFVSLAGRTKDEAFRIGEEIANAVTASNPAPIKLKFEKVYFPCVLMAKKRYVGYKYENPDDVEPVFDAKGIETVRRDGIPAQAKMVERSLRILFRTQDLSQVKAYCQETWFKMHAGRASIQDFIFSKEVRLGTYSDKGPPPPGAAVAGQRLLEDENDEPQYGDRVPYVIARGEPGSRLVDRAVAPEGVVLNRHKRLDFEYYIGRVLIPPLYRIFSLLGADVHSWYADTPRAAYAIAAGEDEDEDVGMPLMEEHFQGIYCAVCGDEAEDVICEHCQALPKAATHSLMAQTRMAETRYADAASVCQSCTGSSLVDVDACVSLDCPWFYQRKKLEYEVETLKAALSGAEELFSTRDSRNPNPHPLDIPVLD</sequence>
<dbReference type="EC" id="2.7.7.7" evidence="20"/>
<comment type="subcellular location">
    <subcellularLocation>
        <location evidence="2 20">Nucleus</location>
    </subcellularLocation>
</comment>
<dbReference type="FunFam" id="1.10.132.60:FF:000007">
    <property type="entry name" value="DNA polymerase"/>
    <property type="match status" value="1"/>
</dbReference>
<dbReference type="Gene3D" id="1.10.287.690">
    <property type="entry name" value="Helix hairpin bin"/>
    <property type="match status" value="1"/>
</dbReference>
<keyword evidence="9" id="KW-0227">DNA damage</keyword>
<comment type="subunit">
    <text evidence="19">Forms DNA polymerase zeta with REV7.</text>
</comment>
<evidence type="ECO:0000256" key="3">
    <source>
        <dbReference type="ARBA" id="ARBA00005755"/>
    </source>
</evidence>
<feature type="domain" description="DNA-directed DNA polymerase family B exonuclease" evidence="23">
    <location>
        <begin position="731"/>
        <end position="904"/>
    </location>
</feature>
<evidence type="ECO:0000313" key="27">
    <source>
        <dbReference type="EMBL" id="KZT44364.1"/>
    </source>
</evidence>
<comment type="similarity">
    <text evidence="3 20">Belongs to the DNA polymerase type-B family.</text>
</comment>
<dbReference type="FunFam" id="1.10.287.690:FF:000002">
    <property type="entry name" value="DNA polymerase zeta"/>
    <property type="match status" value="1"/>
</dbReference>
<dbReference type="InterPro" id="IPR030559">
    <property type="entry name" value="PolZ_Rev3"/>
</dbReference>
<reference evidence="27 28" key="1">
    <citation type="journal article" date="2016" name="Mol. Biol. Evol.">
        <title>Comparative Genomics of Early-Diverging Mushroom-Forming Fungi Provides Insights into the Origins of Lignocellulose Decay Capabilities.</title>
        <authorList>
            <person name="Nagy L.G."/>
            <person name="Riley R."/>
            <person name="Tritt A."/>
            <person name="Adam C."/>
            <person name="Daum C."/>
            <person name="Floudas D."/>
            <person name="Sun H."/>
            <person name="Yadav J.S."/>
            <person name="Pangilinan J."/>
            <person name="Larsson K.H."/>
            <person name="Matsuura K."/>
            <person name="Barry K."/>
            <person name="Labutti K."/>
            <person name="Kuo R."/>
            <person name="Ohm R.A."/>
            <person name="Bhattacharya S.S."/>
            <person name="Shirouzu T."/>
            <person name="Yoshinaga Y."/>
            <person name="Martin F.M."/>
            <person name="Grigoriev I.V."/>
            <person name="Hibbett D.S."/>
        </authorList>
    </citation>
    <scope>NUCLEOTIDE SEQUENCE [LARGE SCALE GENOMIC DNA]</scope>
    <source>
        <strain evidence="27 28">HHB10207 ss-3</strain>
    </source>
</reference>
<feature type="domain" description="DNA-directed DNA polymerase family B multifunctional" evidence="22">
    <location>
        <begin position="971"/>
        <end position="1418"/>
    </location>
</feature>
<evidence type="ECO:0000256" key="13">
    <source>
        <dbReference type="ARBA" id="ARBA00023004"/>
    </source>
</evidence>
<evidence type="ECO:0000256" key="21">
    <source>
        <dbReference type="SAM" id="MobiDB-lite"/>
    </source>
</evidence>
<dbReference type="Gene3D" id="3.30.342.10">
    <property type="entry name" value="DNA Polymerase, chain B, domain 1"/>
    <property type="match status" value="1"/>
</dbReference>
<evidence type="ECO:0000259" key="24">
    <source>
        <dbReference type="Pfam" id="PF14260"/>
    </source>
</evidence>
<dbReference type="GO" id="GO:0000166">
    <property type="term" value="F:nucleotide binding"/>
    <property type="evidence" value="ECO:0007669"/>
    <property type="project" value="InterPro"/>
</dbReference>
<keyword evidence="12 20" id="KW-0239">DNA-directed DNA polymerase</keyword>
<evidence type="ECO:0000259" key="23">
    <source>
        <dbReference type="Pfam" id="PF03104"/>
    </source>
</evidence>
<feature type="domain" description="DNA polymerase zeta catalytic subunit N-terminal" evidence="26">
    <location>
        <begin position="7"/>
        <end position="54"/>
    </location>
</feature>
<dbReference type="GO" id="GO:0042276">
    <property type="term" value="P:error-prone translesion synthesis"/>
    <property type="evidence" value="ECO:0007669"/>
    <property type="project" value="TreeGrafter"/>
</dbReference>
<dbReference type="GO" id="GO:0051539">
    <property type="term" value="F:4 iron, 4 sulfur cluster binding"/>
    <property type="evidence" value="ECO:0007669"/>
    <property type="project" value="UniProtKB-KW"/>
</dbReference>
<dbReference type="FunFam" id="3.30.420.10:FF:000024">
    <property type="entry name" value="DNA polymerase zeta catalytic subunit"/>
    <property type="match status" value="1"/>
</dbReference>
<keyword evidence="11 20" id="KW-0862">Zinc</keyword>
<keyword evidence="14 20" id="KW-0411">Iron-sulfur</keyword>
<evidence type="ECO:0000256" key="6">
    <source>
        <dbReference type="ARBA" id="ARBA00022695"/>
    </source>
</evidence>
<dbReference type="SMART" id="SM00486">
    <property type="entry name" value="POLBc"/>
    <property type="match status" value="1"/>
</dbReference>
<dbReference type="GO" id="GO:0005634">
    <property type="term" value="C:nucleus"/>
    <property type="evidence" value="ECO:0007669"/>
    <property type="project" value="UniProtKB-SubCell"/>
</dbReference>
<dbReference type="Gene3D" id="3.30.420.10">
    <property type="entry name" value="Ribonuclease H-like superfamily/Ribonuclease H"/>
    <property type="match status" value="1"/>
</dbReference>
<feature type="region of interest" description="Disordered" evidence="21">
    <location>
        <begin position="1552"/>
        <end position="1571"/>
    </location>
</feature>
<evidence type="ECO:0000259" key="26">
    <source>
        <dbReference type="Pfam" id="PF24065"/>
    </source>
</evidence>
<dbReference type="InterPro" id="IPR056435">
    <property type="entry name" value="DPOD/Z_N"/>
</dbReference>
<feature type="domain" description="C4-type zinc-finger of DNA polymerase delta" evidence="24">
    <location>
        <begin position="1462"/>
        <end position="1531"/>
    </location>
</feature>
<evidence type="ECO:0000313" key="28">
    <source>
        <dbReference type="Proteomes" id="UP000076798"/>
    </source>
</evidence>
<evidence type="ECO:0000256" key="12">
    <source>
        <dbReference type="ARBA" id="ARBA00022932"/>
    </source>
</evidence>
<dbReference type="PROSITE" id="PS00116">
    <property type="entry name" value="DNA_POLYMERASE_B"/>
    <property type="match status" value="1"/>
</dbReference>
<dbReference type="GO" id="GO:0003887">
    <property type="term" value="F:DNA-directed DNA polymerase activity"/>
    <property type="evidence" value="ECO:0007669"/>
    <property type="project" value="UniProtKB-KW"/>
</dbReference>
<dbReference type="GO" id="GO:0016035">
    <property type="term" value="C:zeta DNA polymerase complex"/>
    <property type="evidence" value="ECO:0007669"/>
    <property type="project" value="InterPro"/>
</dbReference>
<dbReference type="Gene3D" id="1.10.132.60">
    <property type="entry name" value="DNA polymerase family B, C-terminal domain"/>
    <property type="match status" value="1"/>
</dbReference>
<dbReference type="InterPro" id="IPR017964">
    <property type="entry name" value="DNA-dir_DNA_pol_B_CS"/>
</dbReference>
<evidence type="ECO:0000256" key="11">
    <source>
        <dbReference type="ARBA" id="ARBA00022833"/>
    </source>
</evidence>
<dbReference type="InterPro" id="IPR006134">
    <property type="entry name" value="DNA-dir_DNA_pol_B_multi_dom"/>
</dbReference>
<evidence type="ECO:0000256" key="10">
    <source>
        <dbReference type="ARBA" id="ARBA00022771"/>
    </source>
</evidence>
<dbReference type="PANTHER" id="PTHR45812">
    <property type="entry name" value="DNA POLYMERASE ZETA CATALYTIC SUBUNIT"/>
    <property type="match status" value="1"/>
</dbReference>
<dbReference type="SUPFAM" id="SSF53098">
    <property type="entry name" value="Ribonuclease H-like"/>
    <property type="match status" value="1"/>
</dbReference>
<dbReference type="CDD" id="cd05778">
    <property type="entry name" value="DNA_polB_zeta_exo"/>
    <property type="match status" value="1"/>
</dbReference>
<keyword evidence="8 20" id="KW-0479">Metal-binding</keyword>
<evidence type="ECO:0000256" key="18">
    <source>
        <dbReference type="ARBA" id="ARBA00049244"/>
    </source>
</evidence>
<evidence type="ECO:0000256" key="17">
    <source>
        <dbReference type="ARBA" id="ARBA00023242"/>
    </source>
</evidence>
<dbReference type="Pfam" id="PF00136">
    <property type="entry name" value="DNA_pol_B"/>
    <property type="match status" value="1"/>
</dbReference>
<dbReference type="Pfam" id="PF03104">
    <property type="entry name" value="DNA_pol_B_exo1"/>
    <property type="match status" value="1"/>
</dbReference>
<keyword evidence="6 20" id="KW-0548">Nucleotidyltransferase</keyword>
<dbReference type="InterPro" id="IPR042087">
    <property type="entry name" value="DNA_pol_B_thumb"/>
</dbReference>
<dbReference type="GO" id="GO:0006260">
    <property type="term" value="P:DNA replication"/>
    <property type="evidence" value="ECO:0007669"/>
    <property type="project" value="UniProtKB-KW"/>
</dbReference>
<dbReference type="SUPFAM" id="SSF56672">
    <property type="entry name" value="DNA/RNA polymerases"/>
    <property type="match status" value="1"/>
</dbReference>
<keyword evidence="5 20" id="KW-0808">Transferase</keyword>
<gene>
    <name evidence="27" type="ORF">SISSUDRAFT_1111550</name>
</gene>
<evidence type="ECO:0000256" key="8">
    <source>
        <dbReference type="ARBA" id="ARBA00022723"/>
    </source>
</evidence>
<dbReference type="PRINTS" id="PR00106">
    <property type="entry name" value="DNAPOLB"/>
</dbReference>
<dbReference type="InterPro" id="IPR023211">
    <property type="entry name" value="DNA_pol_palm_dom_sf"/>
</dbReference>
<dbReference type="PANTHER" id="PTHR45812:SF1">
    <property type="entry name" value="DNA POLYMERASE ZETA CATALYTIC SUBUNIT"/>
    <property type="match status" value="1"/>
</dbReference>
<evidence type="ECO:0000259" key="25">
    <source>
        <dbReference type="Pfam" id="PF24055"/>
    </source>
</evidence>
<evidence type="ECO:0000256" key="16">
    <source>
        <dbReference type="ARBA" id="ARBA00023204"/>
    </source>
</evidence>
<dbReference type="CDD" id="cd05534">
    <property type="entry name" value="POLBc_zeta"/>
    <property type="match status" value="1"/>
</dbReference>
<dbReference type="GO" id="GO:0003677">
    <property type="term" value="F:DNA binding"/>
    <property type="evidence" value="ECO:0007669"/>
    <property type="project" value="UniProtKB-KW"/>
</dbReference>
<organism evidence="27 28">
    <name type="scientific">Sistotremastrum suecicum HHB10207 ss-3</name>
    <dbReference type="NCBI Taxonomy" id="1314776"/>
    <lineage>
        <taxon>Eukaryota</taxon>
        <taxon>Fungi</taxon>
        <taxon>Dikarya</taxon>
        <taxon>Basidiomycota</taxon>
        <taxon>Agaricomycotina</taxon>
        <taxon>Agaricomycetes</taxon>
        <taxon>Sistotremastrales</taxon>
        <taxon>Sistotremastraceae</taxon>
        <taxon>Sistotremastrum</taxon>
    </lineage>
</organism>
<keyword evidence="28" id="KW-1185">Reference proteome</keyword>
<evidence type="ECO:0000259" key="22">
    <source>
        <dbReference type="Pfam" id="PF00136"/>
    </source>
</evidence>
<evidence type="ECO:0000256" key="7">
    <source>
        <dbReference type="ARBA" id="ARBA00022705"/>
    </source>
</evidence>
<keyword evidence="7 20" id="KW-0235">DNA replication</keyword>
<dbReference type="EMBL" id="KV428004">
    <property type="protein sequence ID" value="KZT44364.1"/>
    <property type="molecule type" value="Genomic_DNA"/>
</dbReference>
<keyword evidence="10 20" id="KW-0863">Zinc-finger</keyword>
<comment type="catalytic activity">
    <reaction evidence="18 20">
        <text>DNA(n) + a 2'-deoxyribonucleoside 5'-triphosphate = DNA(n+1) + diphosphate</text>
        <dbReference type="Rhea" id="RHEA:22508"/>
        <dbReference type="Rhea" id="RHEA-COMP:17339"/>
        <dbReference type="Rhea" id="RHEA-COMP:17340"/>
        <dbReference type="ChEBI" id="CHEBI:33019"/>
        <dbReference type="ChEBI" id="CHEBI:61560"/>
        <dbReference type="ChEBI" id="CHEBI:173112"/>
        <dbReference type="EC" id="2.7.7.7"/>
    </reaction>
</comment>
<proteinExistence type="inferred from homology"/>
<dbReference type="InterPro" id="IPR036397">
    <property type="entry name" value="RNaseH_sf"/>
</dbReference>
<protein>
    <recommendedName>
        <fullName evidence="20">DNA polymerase</fullName>
        <ecNumber evidence="20">2.7.7.7</ecNumber>
    </recommendedName>
</protein>
<keyword evidence="4 20" id="KW-0004">4Fe-4S</keyword>
<keyword evidence="17 20" id="KW-0539">Nucleus</keyword>
<feature type="region of interest" description="Disordered" evidence="21">
    <location>
        <begin position="265"/>
        <end position="295"/>
    </location>
</feature>
<dbReference type="Gene3D" id="3.90.1600.10">
    <property type="entry name" value="Palm domain of DNA polymerase"/>
    <property type="match status" value="1"/>
</dbReference>
<dbReference type="InterPro" id="IPR012337">
    <property type="entry name" value="RNaseH-like_sf"/>
</dbReference>
<feature type="domain" description="DNA polymerase delta/zeta catalytic subunit N-terminal" evidence="25">
    <location>
        <begin position="55"/>
        <end position="136"/>
    </location>
</feature>
<accession>A0A166J4K4</accession>
<dbReference type="GO" id="GO:0000724">
    <property type="term" value="P:double-strand break repair via homologous recombination"/>
    <property type="evidence" value="ECO:0007669"/>
    <property type="project" value="TreeGrafter"/>
</dbReference>
<evidence type="ECO:0000256" key="2">
    <source>
        <dbReference type="ARBA" id="ARBA00004123"/>
    </source>
</evidence>
<dbReference type="STRING" id="1314776.A0A166J4K4"/>
<dbReference type="InterPro" id="IPR006133">
    <property type="entry name" value="DNA-dir_DNA_pol_B_exonuc"/>
</dbReference>
<dbReference type="OrthoDB" id="2414538at2759"/>
<dbReference type="Proteomes" id="UP000076798">
    <property type="component" value="Unassembled WGS sequence"/>
</dbReference>
<dbReference type="InterPro" id="IPR006172">
    <property type="entry name" value="DNA-dir_DNA_pol_B"/>
</dbReference>
<evidence type="ECO:0000256" key="9">
    <source>
        <dbReference type="ARBA" id="ARBA00022763"/>
    </source>
</evidence>
<evidence type="ECO:0000256" key="19">
    <source>
        <dbReference type="ARBA" id="ARBA00066055"/>
    </source>
</evidence>
<keyword evidence="16" id="KW-0234">DNA repair</keyword>
<evidence type="ECO:0000256" key="20">
    <source>
        <dbReference type="RuleBase" id="RU000442"/>
    </source>
</evidence>
<dbReference type="InterPro" id="IPR025687">
    <property type="entry name" value="Znf-C4pol"/>
</dbReference>
<evidence type="ECO:0000256" key="5">
    <source>
        <dbReference type="ARBA" id="ARBA00022679"/>
    </source>
</evidence>
<evidence type="ECO:0000256" key="4">
    <source>
        <dbReference type="ARBA" id="ARBA00022485"/>
    </source>
</evidence>
<dbReference type="Pfam" id="PF24065">
    <property type="entry name" value="REV3_N"/>
    <property type="match status" value="1"/>
</dbReference>
<evidence type="ECO:0000256" key="15">
    <source>
        <dbReference type="ARBA" id="ARBA00023125"/>
    </source>
</evidence>
<evidence type="ECO:0000256" key="1">
    <source>
        <dbReference type="ARBA" id="ARBA00001966"/>
    </source>
</evidence>
<keyword evidence="13 20" id="KW-0408">Iron</keyword>
<dbReference type="InterPro" id="IPR043502">
    <property type="entry name" value="DNA/RNA_pol_sf"/>
</dbReference>